<evidence type="ECO:0000259" key="2">
    <source>
        <dbReference type="Pfam" id="PF16561"/>
    </source>
</evidence>
<dbReference type="InterPro" id="IPR027417">
    <property type="entry name" value="P-loop_NTPase"/>
</dbReference>
<dbReference type="SUPFAM" id="SSF52540">
    <property type="entry name" value="P-loop containing nucleoside triphosphate hydrolases"/>
    <property type="match status" value="1"/>
</dbReference>
<dbReference type="InterPro" id="IPR014756">
    <property type="entry name" value="Ig_E-set"/>
</dbReference>
<proteinExistence type="predicted"/>
<protein>
    <submittedName>
        <fullName evidence="3">Chromosome (Plasmid) partitioning protein ParA</fullName>
    </submittedName>
</protein>
<dbReference type="PANTHER" id="PTHR13696">
    <property type="entry name" value="P-LOOP CONTAINING NUCLEOSIDE TRIPHOSPHATE HYDROLASE"/>
    <property type="match status" value="1"/>
</dbReference>
<name>A0A6J4NF70_9BACT</name>
<dbReference type="EMBL" id="CADCUQ010000187">
    <property type="protein sequence ID" value="CAA9382871.1"/>
    <property type="molecule type" value="Genomic_DNA"/>
</dbReference>
<dbReference type="AlphaFoldDB" id="A0A6J4NF70"/>
<feature type="domain" description="AMP-activated protein kinase glycogen-binding" evidence="2">
    <location>
        <begin position="416"/>
        <end position="489"/>
    </location>
</feature>
<dbReference type="Pfam" id="PF16561">
    <property type="entry name" value="AMPK1_CBM"/>
    <property type="match status" value="1"/>
</dbReference>
<dbReference type="InterPro" id="IPR013783">
    <property type="entry name" value="Ig-like_fold"/>
</dbReference>
<feature type="domain" description="AAA" evidence="1">
    <location>
        <begin position="1"/>
        <end position="183"/>
    </location>
</feature>
<dbReference type="FunFam" id="3.40.50.300:FF:000285">
    <property type="entry name" value="Sporulation initiation inhibitor Soj"/>
    <property type="match status" value="1"/>
</dbReference>
<dbReference type="Gene3D" id="2.60.40.10">
    <property type="entry name" value="Immunoglobulins"/>
    <property type="match status" value="1"/>
</dbReference>
<dbReference type="InterPro" id="IPR025669">
    <property type="entry name" value="AAA_dom"/>
</dbReference>
<dbReference type="CDD" id="cd02859">
    <property type="entry name" value="E_set_AMPKbeta_like_N"/>
    <property type="match status" value="1"/>
</dbReference>
<dbReference type="InterPro" id="IPR050678">
    <property type="entry name" value="DNA_Partitioning_ATPase"/>
</dbReference>
<evidence type="ECO:0000259" key="1">
    <source>
        <dbReference type="Pfam" id="PF13614"/>
    </source>
</evidence>
<dbReference type="Pfam" id="PF13614">
    <property type="entry name" value="AAA_31"/>
    <property type="match status" value="1"/>
</dbReference>
<organism evidence="3">
    <name type="scientific">uncultured Phycisphaerae bacterium</name>
    <dbReference type="NCBI Taxonomy" id="904963"/>
    <lineage>
        <taxon>Bacteria</taxon>
        <taxon>Pseudomonadati</taxon>
        <taxon>Planctomycetota</taxon>
        <taxon>Phycisphaerae</taxon>
        <taxon>environmental samples</taxon>
    </lineage>
</organism>
<reference evidence="3" key="1">
    <citation type="submission" date="2020-02" db="EMBL/GenBank/DDBJ databases">
        <authorList>
            <person name="Meier V. D."/>
        </authorList>
    </citation>
    <scope>NUCLEOTIDE SEQUENCE</scope>
    <source>
        <strain evidence="3">AVDCRST_MAG64</strain>
    </source>
</reference>
<dbReference type="SUPFAM" id="SSF81296">
    <property type="entry name" value="E set domains"/>
    <property type="match status" value="1"/>
</dbReference>
<dbReference type="CDD" id="cd02042">
    <property type="entry name" value="ParAB_family"/>
    <property type="match status" value="1"/>
</dbReference>
<dbReference type="Gene3D" id="3.40.50.300">
    <property type="entry name" value="P-loop containing nucleotide triphosphate hydrolases"/>
    <property type="match status" value="1"/>
</dbReference>
<evidence type="ECO:0000313" key="3">
    <source>
        <dbReference type="EMBL" id="CAA9382871.1"/>
    </source>
</evidence>
<sequence>MRTVAIINQKGGCGKTTTSINLAACLARLGQKTLLVDMDPQGHCGTGLAVPEEQVERTIYDAMLDPADTRDGRVPKVSEVVWQIATDFDLAPSNIRLAAFEQVFAGRPGREDRLGNALASAKDQYKWCIIDCPPSVGLITFNALKACDEVIVPVETGYFSLHGLTKMMETLDMLRERTGKDIAVRVLPTLYDTRTKLAREVLSELRAKFKDHLMTSTVNFNTKLKEAASFGQPITEYDPGSKGYKDFANLARELMGGRPAEPEIAPDKMSRPQELVQRARALAQLANYQFGKNAVPTIPAAPSAGQIPAVQMPGVQTPPGQMPAVQMPAMATVAASAPAIPASAPLFGTGVQRIAAQAFASAPVSAAAAASVAPQPQQLLQPQQQQPVRTTEQKLADFYGVKQTDDGVVFSARFDQARQVLIAGDFNNWTPASTPMFRQPGAGWSMKLPLAPGRYRYRLVVDGKWQTDPHNQYVETNQFGEMNNVVEVE</sequence>
<dbReference type="InterPro" id="IPR032640">
    <property type="entry name" value="AMPK1_CBM"/>
</dbReference>
<accession>A0A6J4NF70</accession>
<dbReference type="PANTHER" id="PTHR13696:SF99">
    <property type="entry name" value="COBYRINIC ACID AC-DIAMIDE SYNTHASE"/>
    <property type="match status" value="1"/>
</dbReference>
<gene>
    <name evidence="3" type="ORF">AVDCRST_MAG64-766</name>
</gene>